<keyword evidence="3" id="KW-1185">Reference proteome</keyword>
<comment type="caution">
    <text evidence="2">The sequence shown here is derived from an EMBL/GenBank/DDBJ whole genome shotgun (WGS) entry which is preliminary data.</text>
</comment>
<evidence type="ECO:0000313" key="3">
    <source>
        <dbReference type="Proteomes" id="UP001632038"/>
    </source>
</evidence>
<feature type="compositionally biased region" description="Basic residues" evidence="1">
    <location>
        <begin position="1"/>
        <end position="10"/>
    </location>
</feature>
<evidence type="ECO:0000313" key="2">
    <source>
        <dbReference type="EMBL" id="KAL3652291.1"/>
    </source>
</evidence>
<protein>
    <submittedName>
        <fullName evidence="2">Uncharacterized protein</fullName>
    </submittedName>
</protein>
<sequence length="53" mass="6075">MFRYYGKKQKSSIDSSTVSQNVNVEENNNLEINRDDVLSDPGLRKPITTFDPI</sequence>
<gene>
    <name evidence="2" type="ORF">CASFOL_001972</name>
</gene>
<evidence type="ECO:0000256" key="1">
    <source>
        <dbReference type="SAM" id="MobiDB-lite"/>
    </source>
</evidence>
<dbReference type="Proteomes" id="UP001632038">
    <property type="component" value="Unassembled WGS sequence"/>
</dbReference>
<feature type="region of interest" description="Disordered" evidence="1">
    <location>
        <begin position="1"/>
        <end position="20"/>
    </location>
</feature>
<accession>A0ABD3EDN1</accession>
<organism evidence="2 3">
    <name type="scientific">Castilleja foliolosa</name>
    <dbReference type="NCBI Taxonomy" id="1961234"/>
    <lineage>
        <taxon>Eukaryota</taxon>
        <taxon>Viridiplantae</taxon>
        <taxon>Streptophyta</taxon>
        <taxon>Embryophyta</taxon>
        <taxon>Tracheophyta</taxon>
        <taxon>Spermatophyta</taxon>
        <taxon>Magnoliopsida</taxon>
        <taxon>eudicotyledons</taxon>
        <taxon>Gunneridae</taxon>
        <taxon>Pentapetalae</taxon>
        <taxon>asterids</taxon>
        <taxon>lamiids</taxon>
        <taxon>Lamiales</taxon>
        <taxon>Orobanchaceae</taxon>
        <taxon>Pedicularideae</taxon>
        <taxon>Castillejinae</taxon>
        <taxon>Castilleja</taxon>
    </lineage>
</organism>
<dbReference type="EMBL" id="JAVIJP010000005">
    <property type="protein sequence ID" value="KAL3652291.1"/>
    <property type="molecule type" value="Genomic_DNA"/>
</dbReference>
<proteinExistence type="predicted"/>
<reference evidence="3" key="1">
    <citation type="journal article" date="2024" name="IScience">
        <title>Strigolactones Initiate the Formation of Haustorium-like Structures in Castilleja.</title>
        <authorList>
            <person name="Buerger M."/>
            <person name="Peterson D."/>
            <person name="Chory J."/>
        </authorList>
    </citation>
    <scope>NUCLEOTIDE SEQUENCE [LARGE SCALE GENOMIC DNA]</scope>
</reference>
<name>A0ABD3EDN1_9LAMI</name>
<dbReference type="AlphaFoldDB" id="A0ABD3EDN1"/>